<accession>A0ABT6S5F0</accession>
<dbReference type="InterPro" id="IPR007065">
    <property type="entry name" value="HPP"/>
</dbReference>
<gene>
    <name evidence="3" type="ORF">QIS96_05730</name>
</gene>
<protein>
    <submittedName>
        <fullName evidence="3">HPP family protein</fullName>
    </submittedName>
</protein>
<comment type="caution">
    <text evidence="3">The sequence shown here is derived from an EMBL/GenBank/DDBJ whole genome shotgun (WGS) entry which is preliminary data.</text>
</comment>
<dbReference type="EMBL" id="JASCIQ010000004">
    <property type="protein sequence ID" value="MDI3403324.1"/>
    <property type="molecule type" value="Genomic_DNA"/>
</dbReference>
<keyword evidence="1" id="KW-0472">Membrane</keyword>
<keyword evidence="4" id="KW-1185">Reference proteome</keyword>
<feature type="domain" description="HPP transmembrane region" evidence="2">
    <location>
        <begin position="29"/>
        <end position="175"/>
    </location>
</feature>
<feature type="transmembrane region" description="Helical" evidence="1">
    <location>
        <begin position="91"/>
        <end position="124"/>
    </location>
</feature>
<feature type="transmembrane region" description="Helical" evidence="1">
    <location>
        <begin position="33"/>
        <end position="54"/>
    </location>
</feature>
<keyword evidence="1" id="KW-1133">Transmembrane helix</keyword>
<feature type="transmembrane region" description="Helical" evidence="1">
    <location>
        <begin position="144"/>
        <end position="165"/>
    </location>
</feature>
<dbReference type="PANTHER" id="PTHR33741">
    <property type="entry name" value="TRANSMEMBRANE PROTEIN DDB_G0269096-RELATED"/>
    <property type="match status" value="1"/>
</dbReference>
<keyword evidence="1" id="KW-0812">Transmembrane</keyword>
<dbReference type="RefSeq" id="WP_282541268.1">
    <property type="nucleotide sequence ID" value="NZ_JASCIQ010000004.1"/>
</dbReference>
<dbReference type="Proteomes" id="UP001223978">
    <property type="component" value="Unassembled WGS sequence"/>
</dbReference>
<evidence type="ECO:0000313" key="3">
    <source>
        <dbReference type="EMBL" id="MDI3403324.1"/>
    </source>
</evidence>
<evidence type="ECO:0000256" key="1">
    <source>
        <dbReference type="SAM" id="Phobius"/>
    </source>
</evidence>
<dbReference type="Pfam" id="PF04982">
    <property type="entry name" value="TM_HPP"/>
    <property type="match status" value="1"/>
</dbReference>
<proteinExistence type="predicted"/>
<evidence type="ECO:0000259" key="2">
    <source>
        <dbReference type="Pfam" id="PF04982"/>
    </source>
</evidence>
<evidence type="ECO:0000313" key="4">
    <source>
        <dbReference type="Proteomes" id="UP001223978"/>
    </source>
</evidence>
<dbReference type="InterPro" id="IPR058581">
    <property type="entry name" value="TM_HPP"/>
</dbReference>
<reference evidence="3 4" key="1">
    <citation type="submission" date="2023-05" db="EMBL/GenBank/DDBJ databases">
        <title>Draft genome sequence of Streptomyces sp. B-S-A6 isolated from a cave soil in Thailand.</title>
        <authorList>
            <person name="Chamroensaksri N."/>
            <person name="Muangham S."/>
        </authorList>
    </citation>
    <scope>NUCLEOTIDE SEQUENCE [LARGE SCALE GENOMIC DNA]</scope>
    <source>
        <strain evidence="3 4">B-S-A6</strain>
    </source>
</reference>
<name>A0ABT6S5F0_9ACTN</name>
<dbReference type="PANTHER" id="PTHR33741:SF5">
    <property type="entry name" value="TRANSMEMBRANE PROTEIN DDB_G0269096-RELATED"/>
    <property type="match status" value="1"/>
</dbReference>
<sequence length="179" mass="18475">MSRTAVPPSGISEQTHERAWYESRAPRAAGPRAVLTSTALSVVALTLLAGIGVWLHQAVLIPPLAASMALIAGASASPLAQPRNVVGGHVVAALTGYLVVAVAGAGFWSAAAAGGLALGVMLLFRVSHSPAAATAVIVGLEHPPPAQFLSLLVMSAVLLVLIGLLGNRINRRHYPVYWW</sequence>
<organism evidence="3 4">
    <name type="scientific">Streptomyces cavernicola</name>
    <dbReference type="NCBI Taxonomy" id="3043613"/>
    <lineage>
        <taxon>Bacteria</taxon>
        <taxon>Bacillati</taxon>
        <taxon>Actinomycetota</taxon>
        <taxon>Actinomycetes</taxon>
        <taxon>Kitasatosporales</taxon>
        <taxon>Streptomycetaceae</taxon>
        <taxon>Streptomyces</taxon>
    </lineage>
</organism>